<keyword evidence="4" id="KW-0274">FAD</keyword>
<organism evidence="6 7">
    <name type="scientific">Rotaria sordida</name>
    <dbReference type="NCBI Taxonomy" id="392033"/>
    <lineage>
        <taxon>Eukaryota</taxon>
        <taxon>Metazoa</taxon>
        <taxon>Spiralia</taxon>
        <taxon>Gnathifera</taxon>
        <taxon>Rotifera</taxon>
        <taxon>Eurotatoria</taxon>
        <taxon>Bdelloidea</taxon>
        <taxon>Philodinida</taxon>
        <taxon>Philodinidae</taxon>
        <taxon>Rotaria</taxon>
    </lineage>
</organism>
<dbReference type="GO" id="GO:0016614">
    <property type="term" value="F:oxidoreductase activity, acting on CH-OH group of donors"/>
    <property type="evidence" value="ECO:0007669"/>
    <property type="project" value="InterPro"/>
</dbReference>
<evidence type="ECO:0000256" key="2">
    <source>
        <dbReference type="ARBA" id="ARBA00010790"/>
    </source>
</evidence>
<evidence type="ECO:0000313" key="6">
    <source>
        <dbReference type="EMBL" id="CAF4298942.1"/>
    </source>
</evidence>
<dbReference type="AlphaFoldDB" id="A0A820HU27"/>
<comment type="similarity">
    <text evidence="2">Belongs to the GMC oxidoreductase family.</text>
</comment>
<evidence type="ECO:0000259" key="5">
    <source>
        <dbReference type="Pfam" id="PF00732"/>
    </source>
</evidence>
<name>A0A820HU27_9BILA</name>
<evidence type="ECO:0000313" key="7">
    <source>
        <dbReference type="Proteomes" id="UP000663836"/>
    </source>
</evidence>
<evidence type="ECO:0000256" key="1">
    <source>
        <dbReference type="ARBA" id="ARBA00001974"/>
    </source>
</evidence>
<reference evidence="6" key="1">
    <citation type="submission" date="2021-02" db="EMBL/GenBank/DDBJ databases">
        <authorList>
            <person name="Nowell W R."/>
        </authorList>
    </citation>
    <scope>NUCLEOTIDE SEQUENCE</scope>
</reference>
<keyword evidence="3" id="KW-0285">Flavoprotein</keyword>
<dbReference type="Proteomes" id="UP000663836">
    <property type="component" value="Unassembled WGS sequence"/>
</dbReference>
<dbReference type="InterPro" id="IPR000172">
    <property type="entry name" value="GMC_OxRdtase_N"/>
</dbReference>
<dbReference type="PANTHER" id="PTHR11552">
    <property type="entry name" value="GLUCOSE-METHANOL-CHOLINE GMC OXIDOREDUCTASE"/>
    <property type="match status" value="1"/>
</dbReference>
<dbReference type="InterPro" id="IPR036188">
    <property type="entry name" value="FAD/NAD-bd_sf"/>
</dbReference>
<evidence type="ECO:0000256" key="4">
    <source>
        <dbReference type="ARBA" id="ARBA00022827"/>
    </source>
</evidence>
<dbReference type="Gene3D" id="3.50.50.60">
    <property type="entry name" value="FAD/NAD(P)-binding domain"/>
    <property type="match status" value="1"/>
</dbReference>
<sequence>YNSPMVLMYSGIGWEKHLNEVGIDCKVNLRGVGENLQDHLLV</sequence>
<feature type="non-terminal residue" evidence="6">
    <location>
        <position position="1"/>
    </location>
</feature>
<feature type="domain" description="Glucose-methanol-choline oxidoreductase N-terminal" evidence="5">
    <location>
        <begin position="2"/>
        <end position="40"/>
    </location>
</feature>
<dbReference type="PANTHER" id="PTHR11552:SF147">
    <property type="entry name" value="CHOLINE DEHYDROGENASE, MITOCHONDRIAL"/>
    <property type="match status" value="1"/>
</dbReference>
<evidence type="ECO:0000256" key="3">
    <source>
        <dbReference type="ARBA" id="ARBA00022630"/>
    </source>
</evidence>
<comment type="cofactor">
    <cofactor evidence="1">
        <name>FAD</name>
        <dbReference type="ChEBI" id="CHEBI:57692"/>
    </cofactor>
</comment>
<dbReference type="SUPFAM" id="SSF51905">
    <property type="entry name" value="FAD/NAD(P)-binding domain"/>
    <property type="match status" value="1"/>
</dbReference>
<dbReference type="GO" id="GO:0050660">
    <property type="term" value="F:flavin adenine dinucleotide binding"/>
    <property type="evidence" value="ECO:0007669"/>
    <property type="project" value="InterPro"/>
</dbReference>
<dbReference type="Pfam" id="PF00732">
    <property type="entry name" value="GMC_oxred_N"/>
    <property type="match status" value="1"/>
</dbReference>
<proteinExistence type="inferred from homology"/>
<comment type="caution">
    <text evidence="6">The sequence shown here is derived from an EMBL/GenBank/DDBJ whole genome shotgun (WGS) entry which is preliminary data.</text>
</comment>
<protein>
    <recommendedName>
        <fullName evidence="5">Glucose-methanol-choline oxidoreductase N-terminal domain-containing protein</fullName>
    </recommendedName>
</protein>
<dbReference type="EMBL" id="CAJOBD010035144">
    <property type="protein sequence ID" value="CAF4298942.1"/>
    <property type="molecule type" value="Genomic_DNA"/>
</dbReference>
<dbReference type="InterPro" id="IPR012132">
    <property type="entry name" value="GMC_OxRdtase"/>
</dbReference>
<gene>
    <name evidence="6" type="ORF">JBS370_LOCUS40317</name>
</gene>
<accession>A0A820HU27</accession>